<comment type="caution">
    <text evidence="2">The sequence shown here is derived from an EMBL/GenBank/DDBJ whole genome shotgun (WGS) entry which is preliminary data.</text>
</comment>
<feature type="compositionally biased region" description="Polar residues" evidence="1">
    <location>
        <begin position="1"/>
        <end position="19"/>
    </location>
</feature>
<gene>
    <name evidence="2" type="ORF">AVEN_142394_1</name>
</gene>
<evidence type="ECO:0000313" key="2">
    <source>
        <dbReference type="EMBL" id="GBM39456.1"/>
    </source>
</evidence>
<feature type="region of interest" description="Disordered" evidence="1">
    <location>
        <begin position="1"/>
        <end position="24"/>
    </location>
</feature>
<sequence length="114" mass="12577">MNPNSGIQKNLKSKTQSADSGLIPRCEASGKERICLHWHLASRIEMKLEIPCAGEEESGSQEFCDFEPCLKTNFGTSVNALPNFSTKMGEKKSSLRKNDIANLLVNARLGDVHK</sequence>
<proteinExistence type="predicted"/>
<accession>A0A4Y2FG36</accession>
<name>A0A4Y2FG36_ARAVE</name>
<dbReference type="AlphaFoldDB" id="A0A4Y2FG36"/>
<organism evidence="2 3">
    <name type="scientific">Araneus ventricosus</name>
    <name type="common">Orbweaver spider</name>
    <name type="synonym">Epeira ventricosa</name>
    <dbReference type="NCBI Taxonomy" id="182803"/>
    <lineage>
        <taxon>Eukaryota</taxon>
        <taxon>Metazoa</taxon>
        <taxon>Ecdysozoa</taxon>
        <taxon>Arthropoda</taxon>
        <taxon>Chelicerata</taxon>
        <taxon>Arachnida</taxon>
        <taxon>Araneae</taxon>
        <taxon>Araneomorphae</taxon>
        <taxon>Entelegynae</taxon>
        <taxon>Araneoidea</taxon>
        <taxon>Araneidae</taxon>
        <taxon>Araneus</taxon>
    </lineage>
</organism>
<evidence type="ECO:0000256" key="1">
    <source>
        <dbReference type="SAM" id="MobiDB-lite"/>
    </source>
</evidence>
<evidence type="ECO:0000313" key="3">
    <source>
        <dbReference type="Proteomes" id="UP000499080"/>
    </source>
</evidence>
<reference evidence="2 3" key="1">
    <citation type="journal article" date="2019" name="Sci. Rep.">
        <title>Orb-weaving spider Araneus ventricosus genome elucidates the spidroin gene catalogue.</title>
        <authorList>
            <person name="Kono N."/>
            <person name="Nakamura H."/>
            <person name="Ohtoshi R."/>
            <person name="Moran D.A.P."/>
            <person name="Shinohara A."/>
            <person name="Yoshida Y."/>
            <person name="Fujiwara M."/>
            <person name="Mori M."/>
            <person name="Tomita M."/>
            <person name="Arakawa K."/>
        </authorList>
    </citation>
    <scope>NUCLEOTIDE SEQUENCE [LARGE SCALE GENOMIC DNA]</scope>
</reference>
<keyword evidence="3" id="KW-1185">Reference proteome</keyword>
<protein>
    <submittedName>
        <fullName evidence="2">Uncharacterized protein</fullName>
    </submittedName>
</protein>
<dbReference type="Proteomes" id="UP000499080">
    <property type="component" value="Unassembled WGS sequence"/>
</dbReference>
<dbReference type="EMBL" id="BGPR01000897">
    <property type="protein sequence ID" value="GBM39456.1"/>
    <property type="molecule type" value="Genomic_DNA"/>
</dbReference>